<proteinExistence type="predicted"/>
<dbReference type="EMBL" id="JACNYK010000002">
    <property type="protein sequence ID" value="MBD1426109.1"/>
    <property type="molecule type" value="Genomic_DNA"/>
</dbReference>
<accession>A0ABR7Y464</accession>
<name>A0ABR7Y464_9SPHI</name>
<evidence type="ECO:0000313" key="1">
    <source>
        <dbReference type="EMBL" id="MBD1426109.1"/>
    </source>
</evidence>
<protein>
    <submittedName>
        <fullName evidence="1">Uncharacterized protein</fullName>
    </submittedName>
</protein>
<dbReference type="Proteomes" id="UP000606494">
    <property type="component" value="Unassembled WGS sequence"/>
</dbReference>
<dbReference type="RefSeq" id="WP_190309209.1">
    <property type="nucleotide sequence ID" value="NZ_JACNYK010000002.1"/>
</dbReference>
<evidence type="ECO:0000313" key="2">
    <source>
        <dbReference type="Proteomes" id="UP000606494"/>
    </source>
</evidence>
<comment type="caution">
    <text evidence="1">The sequence shown here is derived from an EMBL/GenBank/DDBJ whole genome shotgun (WGS) entry which is preliminary data.</text>
</comment>
<sequence>MYLRIVILQESKSNGNGEVVIVTFHREILKKIYEKELPFLLQQSKKASNQSSGTMTS</sequence>
<keyword evidence="2" id="KW-1185">Reference proteome</keyword>
<reference evidence="1 2" key="1">
    <citation type="submission" date="2020-08" db="EMBL/GenBank/DDBJ databases">
        <title>Sphingobacterium sp. DN00404 isolated from aquaculture water.</title>
        <authorList>
            <person name="Zhang M."/>
        </authorList>
    </citation>
    <scope>NUCLEOTIDE SEQUENCE [LARGE SCALE GENOMIC DNA]</scope>
    <source>
        <strain evidence="1 2">KCTC 32294</strain>
    </source>
</reference>
<gene>
    <name evidence="1" type="ORF">H8B17_11000</name>
</gene>
<organism evidence="1 2">
    <name type="scientific">Sphingobacterium arenae</name>
    <dbReference type="NCBI Taxonomy" id="1280598"/>
    <lineage>
        <taxon>Bacteria</taxon>
        <taxon>Pseudomonadati</taxon>
        <taxon>Bacteroidota</taxon>
        <taxon>Sphingobacteriia</taxon>
        <taxon>Sphingobacteriales</taxon>
        <taxon>Sphingobacteriaceae</taxon>
        <taxon>Sphingobacterium</taxon>
    </lineage>
</organism>